<gene>
    <name evidence="1" type="ORF">AD951_07205</name>
</gene>
<sequence length="69" mass="8300">MVNTAKNRSLLGYKGDNSRQQIIQRWTLSFFWGQQFEYERLALMQSTQGFMDRIKLLINVSTPFCRCWF</sequence>
<dbReference type="AlphaFoldDB" id="A0A149UN77"/>
<dbReference type="Proteomes" id="UP000075377">
    <property type="component" value="Unassembled WGS sequence"/>
</dbReference>
<evidence type="ECO:0000313" key="2">
    <source>
        <dbReference type="Proteomes" id="UP000075377"/>
    </source>
</evidence>
<protein>
    <submittedName>
        <fullName evidence="1">Uncharacterized protein</fullName>
    </submittedName>
</protein>
<accession>A0A149UN77</accession>
<dbReference type="EMBL" id="LHZX01000288">
    <property type="protein sequence ID" value="KXV69294.1"/>
    <property type="molecule type" value="Genomic_DNA"/>
</dbReference>
<reference evidence="1 2" key="1">
    <citation type="submission" date="2015-06" db="EMBL/GenBank/DDBJ databases">
        <title>Improved classification and identification of acetic acid bacteria using matrix-assisted laser desorption/ionization time-of-flight mass spectrometry; Gluconobacter nephelii and Gluconobacter uchimurae are later heterotypic synonyms of Gluconobacter japonicus and Gluconobacter oxydans, respectively.</title>
        <authorList>
            <person name="Li L."/>
            <person name="Cleenwerck I."/>
            <person name="De Vuyst L."/>
            <person name="Vandamme P."/>
        </authorList>
    </citation>
    <scope>NUCLEOTIDE SEQUENCE [LARGE SCALE GENOMIC DNA]</scope>
    <source>
        <strain evidence="1 2">LMG 1699</strain>
    </source>
</reference>
<organism evidence="1 2">
    <name type="scientific">Acetobacter malorum</name>
    <dbReference type="NCBI Taxonomy" id="178901"/>
    <lineage>
        <taxon>Bacteria</taxon>
        <taxon>Pseudomonadati</taxon>
        <taxon>Pseudomonadota</taxon>
        <taxon>Alphaproteobacteria</taxon>
        <taxon>Acetobacterales</taxon>
        <taxon>Acetobacteraceae</taxon>
        <taxon>Acetobacter</taxon>
    </lineage>
</organism>
<name>A0A149UN77_9PROT</name>
<comment type="caution">
    <text evidence="1">The sequence shown here is derived from an EMBL/GenBank/DDBJ whole genome shotgun (WGS) entry which is preliminary data.</text>
</comment>
<proteinExistence type="predicted"/>
<evidence type="ECO:0000313" key="1">
    <source>
        <dbReference type="EMBL" id="KXV69294.1"/>
    </source>
</evidence>